<dbReference type="EMBL" id="JPRD01000019">
    <property type="protein sequence ID" value="KIF52725.1"/>
    <property type="molecule type" value="Genomic_DNA"/>
</dbReference>
<accession>A0A0C1Z6V4</accession>
<name>A0A0C1Z6V4_9VIBR</name>
<organism evidence="1 2">
    <name type="scientific">Vibrio owensii CAIM 1854 = LMG 25443</name>
    <dbReference type="NCBI Taxonomy" id="1229493"/>
    <lineage>
        <taxon>Bacteria</taxon>
        <taxon>Pseudomonadati</taxon>
        <taxon>Pseudomonadota</taxon>
        <taxon>Gammaproteobacteria</taxon>
        <taxon>Vibrionales</taxon>
        <taxon>Vibrionaceae</taxon>
        <taxon>Vibrio</taxon>
    </lineage>
</organism>
<dbReference type="Proteomes" id="UP000031586">
    <property type="component" value="Unassembled WGS sequence"/>
</dbReference>
<dbReference type="AlphaFoldDB" id="A0A0C1Z6V4"/>
<comment type="caution">
    <text evidence="1">The sequence shown here is derived from an EMBL/GenBank/DDBJ whole genome shotgun (WGS) entry which is preliminary data.</text>
</comment>
<gene>
    <name evidence="1" type="ORF">H735_12485</name>
</gene>
<proteinExistence type="predicted"/>
<evidence type="ECO:0000313" key="2">
    <source>
        <dbReference type="Proteomes" id="UP000031586"/>
    </source>
</evidence>
<evidence type="ECO:0000313" key="1">
    <source>
        <dbReference type="EMBL" id="KIF52725.1"/>
    </source>
</evidence>
<sequence length="74" mass="8433">MANGWIEGARCWGGDFFDWYKHKHKHKHSGIAARIMKLSDSVASLPTCSIASSRQTKDWSYIDEVYLNPEKCTA</sequence>
<protein>
    <recommendedName>
        <fullName evidence="3">Transposase</fullName>
    </recommendedName>
</protein>
<reference evidence="1 2" key="1">
    <citation type="submission" date="2014-07" db="EMBL/GenBank/DDBJ databases">
        <title>Unique and conserved regions in Vibrio harveyi and related species in comparison with the shrimp pathogen Vibrio harveyi CAIM 1792.</title>
        <authorList>
            <person name="Espinoza-Valles I."/>
            <person name="Vora G."/>
            <person name="Leekitcharoenphon P."/>
            <person name="Ussery D."/>
            <person name="Hoj L."/>
            <person name="Gomez-Gil B."/>
        </authorList>
    </citation>
    <scope>NUCLEOTIDE SEQUENCE [LARGE SCALE GENOMIC DNA]</scope>
    <source>
        <strain evidence="2">CAIM 1854 / LMG 25443</strain>
    </source>
</reference>
<evidence type="ECO:0008006" key="3">
    <source>
        <dbReference type="Google" id="ProtNLM"/>
    </source>
</evidence>